<keyword evidence="5" id="KW-1185">Reference proteome</keyword>
<protein>
    <recommendedName>
        <fullName evidence="3">NAD-dependent epimerase/dehydratase domain-containing protein</fullName>
    </recommendedName>
</protein>
<dbReference type="GO" id="GO:0016616">
    <property type="term" value="F:oxidoreductase activity, acting on the CH-OH group of donors, NAD or NADP as acceptor"/>
    <property type="evidence" value="ECO:0007669"/>
    <property type="project" value="TreeGrafter"/>
</dbReference>
<dbReference type="PANTHER" id="PTHR10366">
    <property type="entry name" value="NAD DEPENDENT EPIMERASE/DEHYDRATASE"/>
    <property type="match status" value="1"/>
</dbReference>
<dbReference type="Proteomes" id="UP000772434">
    <property type="component" value="Unassembled WGS sequence"/>
</dbReference>
<dbReference type="Gene3D" id="3.40.50.720">
    <property type="entry name" value="NAD(P)-binding Rossmann-like Domain"/>
    <property type="match status" value="1"/>
</dbReference>
<evidence type="ECO:0000313" key="5">
    <source>
        <dbReference type="Proteomes" id="UP000772434"/>
    </source>
</evidence>
<dbReference type="InterPro" id="IPR050425">
    <property type="entry name" value="NAD(P)_dehydrat-like"/>
</dbReference>
<dbReference type="Pfam" id="PF01370">
    <property type="entry name" value="Epimerase"/>
    <property type="match status" value="1"/>
</dbReference>
<dbReference type="OrthoDB" id="2735536at2759"/>
<organism evidence="4 5">
    <name type="scientific">Rhodocollybia butyracea</name>
    <dbReference type="NCBI Taxonomy" id="206335"/>
    <lineage>
        <taxon>Eukaryota</taxon>
        <taxon>Fungi</taxon>
        <taxon>Dikarya</taxon>
        <taxon>Basidiomycota</taxon>
        <taxon>Agaricomycotina</taxon>
        <taxon>Agaricomycetes</taxon>
        <taxon>Agaricomycetidae</taxon>
        <taxon>Agaricales</taxon>
        <taxon>Marasmiineae</taxon>
        <taxon>Omphalotaceae</taxon>
        <taxon>Rhodocollybia</taxon>
    </lineage>
</organism>
<accession>A0A9P5U8U0</accession>
<reference evidence="4" key="1">
    <citation type="submission" date="2020-11" db="EMBL/GenBank/DDBJ databases">
        <authorList>
            <consortium name="DOE Joint Genome Institute"/>
            <person name="Ahrendt S."/>
            <person name="Riley R."/>
            <person name="Andreopoulos W."/>
            <person name="Labutti K."/>
            <person name="Pangilinan J."/>
            <person name="Ruiz-Duenas F.J."/>
            <person name="Barrasa J.M."/>
            <person name="Sanchez-Garcia M."/>
            <person name="Camarero S."/>
            <person name="Miyauchi S."/>
            <person name="Serrano A."/>
            <person name="Linde D."/>
            <person name="Babiker R."/>
            <person name="Drula E."/>
            <person name="Ayuso-Fernandez I."/>
            <person name="Pacheco R."/>
            <person name="Padilla G."/>
            <person name="Ferreira P."/>
            <person name="Barriuso J."/>
            <person name="Kellner H."/>
            <person name="Castanera R."/>
            <person name="Alfaro M."/>
            <person name="Ramirez L."/>
            <person name="Pisabarro A.G."/>
            <person name="Kuo A."/>
            <person name="Tritt A."/>
            <person name="Lipzen A."/>
            <person name="He G."/>
            <person name="Yan M."/>
            <person name="Ng V."/>
            <person name="Cullen D."/>
            <person name="Martin F."/>
            <person name="Rosso M.-N."/>
            <person name="Henrissat B."/>
            <person name="Hibbett D."/>
            <person name="Martinez A.T."/>
            <person name="Grigoriev I.V."/>
        </authorList>
    </citation>
    <scope>NUCLEOTIDE SEQUENCE</scope>
    <source>
        <strain evidence="4">AH 40177</strain>
    </source>
</reference>
<evidence type="ECO:0000256" key="1">
    <source>
        <dbReference type="ARBA" id="ARBA00023002"/>
    </source>
</evidence>
<evidence type="ECO:0000256" key="2">
    <source>
        <dbReference type="ARBA" id="ARBA00023445"/>
    </source>
</evidence>
<name>A0A9P5U8U0_9AGAR</name>
<comment type="similarity">
    <text evidence="2">Belongs to the NAD(P)-dependent epimerase/dehydratase family. Dihydroflavonol-4-reductase subfamily.</text>
</comment>
<sequence length="347" mass="38844">MTNSSELIFLTGASGFLGSHILIQLLEQGYRVRALVREKKISHFKSTYQRFGDQLDVVPIVDIATDQIPNAFKSVTAVIHSAAPLGGRVNDIDEMVKGAVDGALNIIQQAEKAGITRVVLTSSFATVVNQQYKLTDQDWYPVDTREKAHETRGLDAYRAAKTIAEKEVWKFAESHPHVDITTLNPPFFYGPFAEGFSLPTPDYFALSTNLYYYRLTVPNGVYPISSFYLDVRDAAKAHILALSSPRSSIVGRKRIVIASPHEVDFDRVVNLIKTKRPELQDRLIKTPSPEYPMKKLPFNTRIEEVLGMKENDFTPLESTVLEAVDGVLAFEKQWIDAGFKIDIPLIG</sequence>
<dbReference type="EMBL" id="JADNRY010000033">
    <property type="protein sequence ID" value="KAF9071325.1"/>
    <property type="molecule type" value="Genomic_DNA"/>
</dbReference>
<dbReference type="SUPFAM" id="SSF51735">
    <property type="entry name" value="NAD(P)-binding Rossmann-fold domains"/>
    <property type="match status" value="1"/>
</dbReference>
<keyword evidence="1" id="KW-0560">Oxidoreductase</keyword>
<proteinExistence type="inferred from homology"/>
<evidence type="ECO:0000259" key="3">
    <source>
        <dbReference type="Pfam" id="PF01370"/>
    </source>
</evidence>
<dbReference type="AlphaFoldDB" id="A0A9P5U8U0"/>
<dbReference type="InterPro" id="IPR001509">
    <property type="entry name" value="Epimerase_deHydtase"/>
</dbReference>
<dbReference type="PANTHER" id="PTHR10366:SF564">
    <property type="entry name" value="STEROL-4-ALPHA-CARBOXYLATE 3-DEHYDROGENASE, DECARBOXYLATING"/>
    <property type="match status" value="1"/>
</dbReference>
<feature type="domain" description="NAD-dependent epimerase/dehydratase" evidence="3">
    <location>
        <begin position="8"/>
        <end position="252"/>
    </location>
</feature>
<gene>
    <name evidence="4" type="ORF">BDP27DRAFT_525714</name>
</gene>
<dbReference type="InterPro" id="IPR036291">
    <property type="entry name" value="NAD(P)-bd_dom_sf"/>
</dbReference>
<comment type="caution">
    <text evidence="4">The sequence shown here is derived from an EMBL/GenBank/DDBJ whole genome shotgun (WGS) entry which is preliminary data.</text>
</comment>
<evidence type="ECO:0000313" key="4">
    <source>
        <dbReference type="EMBL" id="KAF9071325.1"/>
    </source>
</evidence>